<proteinExistence type="predicted"/>
<dbReference type="RefSeq" id="WP_053951816.1">
    <property type="nucleotide sequence ID" value="NZ_CP010552.1"/>
</dbReference>
<evidence type="ECO:0000313" key="2">
    <source>
        <dbReference type="EMBL" id="ALE52845.1"/>
    </source>
</evidence>
<dbReference type="EMBL" id="CP010552">
    <property type="protein sequence ID" value="ALE52845.1"/>
    <property type="molecule type" value="Genomic_DNA"/>
</dbReference>
<protein>
    <recommendedName>
        <fullName evidence="4">Cytochrome c domain-containing protein</fullName>
    </recommendedName>
</protein>
<reference evidence="2 3" key="1">
    <citation type="journal article" date="2015" name="Genome Announc.">
        <title>Genome Sequence of 'Candidatus Thioglobus autotrophica' Strain EF1, a Chemoautotroph from the SUP05 Clade of Marine Gammaproteobacteria.</title>
        <authorList>
            <person name="Shah V."/>
            <person name="Morris R.M."/>
        </authorList>
    </citation>
    <scope>NUCLEOTIDE SEQUENCE [LARGE SCALE GENOMIC DNA]</scope>
    <source>
        <strain evidence="2 3">EF1</strain>
    </source>
</reference>
<accession>A0A0M3TUF7</accession>
<dbReference type="Proteomes" id="UP000058020">
    <property type="component" value="Chromosome"/>
</dbReference>
<feature type="chain" id="PRO_5005790230" description="Cytochrome c domain-containing protein" evidence="1">
    <location>
        <begin position="24"/>
        <end position="115"/>
    </location>
</feature>
<dbReference type="AlphaFoldDB" id="A0A0M3TUF7"/>
<organism evidence="2 3">
    <name type="scientific">Candidatus Thioglobus autotrophicus</name>
    <dbReference type="NCBI Taxonomy" id="1705394"/>
    <lineage>
        <taxon>Bacteria</taxon>
        <taxon>Pseudomonadati</taxon>
        <taxon>Pseudomonadota</taxon>
        <taxon>Gammaproteobacteria</taxon>
        <taxon>Candidatus Pseudothioglobaceae</taxon>
        <taxon>Candidatus Thioglobus</taxon>
    </lineage>
</organism>
<dbReference type="OrthoDB" id="9796294at2"/>
<evidence type="ECO:0000313" key="3">
    <source>
        <dbReference type="Proteomes" id="UP000058020"/>
    </source>
</evidence>
<name>A0A0M3TUF7_9GAMM</name>
<gene>
    <name evidence="2" type="ORF">SP60_06305</name>
</gene>
<keyword evidence="3" id="KW-1185">Reference proteome</keyword>
<sequence>MKVKILKALAITLSFSLLNTATAFNAQDIHNETCLNCHKDSGANYSHNREFYESRSLGGAKIKNFADLKGQINRCSNYYDSAWFPEEEKEIVKYLNDEYYQFIMNVKVVQASNSY</sequence>
<dbReference type="STRING" id="1705394.SP60_06305"/>
<evidence type="ECO:0000256" key="1">
    <source>
        <dbReference type="SAM" id="SignalP"/>
    </source>
</evidence>
<feature type="signal peptide" evidence="1">
    <location>
        <begin position="1"/>
        <end position="23"/>
    </location>
</feature>
<dbReference type="KEGG" id="tho:SP60_06305"/>
<evidence type="ECO:0008006" key="4">
    <source>
        <dbReference type="Google" id="ProtNLM"/>
    </source>
</evidence>
<keyword evidence="1" id="KW-0732">Signal</keyword>